<proteinExistence type="predicted"/>
<keyword evidence="2" id="KW-0964">Secreted</keyword>
<dbReference type="Gene3D" id="2.180.10.10">
    <property type="entry name" value="RHS repeat-associated core"/>
    <property type="match status" value="3"/>
</dbReference>
<keyword evidence="6" id="KW-0812">Transmembrane</keyword>
<dbReference type="OrthoDB" id="9815903at2"/>
<comment type="subcellular location">
    <subcellularLocation>
        <location evidence="1">Secreted</location>
    </subcellularLocation>
</comment>
<dbReference type="InterPro" id="IPR022045">
    <property type="entry name" value="TcdB_toxin_mid/N"/>
</dbReference>
<dbReference type="RefSeq" id="WP_143026684.1">
    <property type="nucleotide sequence ID" value="NZ_FNEM01000023.1"/>
</dbReference>
<evidence type="ECO:0000259" key="9">
    <source>
        <dbReference type="Pfam" id="PF25023"/>
    </source>
</evidence>
<keyword evidence="11" id="KW-1185">Reference proteome</keyword>
<keyword evidence="6" id="KW-1133">Transmembrane helix</keyword>
<feature type="domain" description="Teneurin-like YD-shell" evidence="9">
    <location>
        <begin position="1933"/>
        <end position="2144"/>
    </location>
</feature>
<dbReference type="Pfam" id="PF13517">
    <property type="entry name" value="FG-GAP_3"/>
    <property type="match status" value="2"/>
</dbReference>
<keyword evidence="5" id="KW-0843">Virulence</keyword>
<feature type="chain" id="PRO_5011690022" evidence="7">
    <location>
        <begin position="21"/>
        <end position="2457"/>
    </location>
</feature>
<reference evidence="11" key="1">
    <citation type="submission" date="2016-10" db="EMBL/GenBank/DDBJ databases">
        <authorList>
            <person name="Varghese N."/>
            <person name="Submissions S."/>
        </authorList>
    </citation>
    <scope>NUCLEOTIDE SEQUENCE [LARGE SCALE GENOMIC DNA]</scope>
    <source>
        <strain evidence="11">DSM 23317</strain>
    </source>
</reference>
<evidence type="ECO:0000256" key="3">
    <source>
        <dbReference type="ARBA" id="ARBA00022729"/>
    </source>
</evidence>
<organism evidence="10 11">
    <name type="scientific">Ferrimonas sediminum</name>
    <dbReference type="NCBI Taxonomy" id="718193"/>
    <lineage>
        <taxon>Bacteria</taxon>
        <taxon>Pseudomonadati</taxon>
        <taxon>Pseudomonadota</taxon>
        <taxon>Gammaproteobacteria</taxon>
        <taxon>Alteromonadales</taxon>
        <taxon>Ferrimonadaceae</taxon>
        <taxon>Ferrimonas</taxon>
    </lineage>
</organism>
<keyword evidence="3 7" id="KW-0732">Signal</keyword>
<dbReference type="EMBL" id="FNEM01000023">
    <property type="protein sequence ID" value="SDK26590.1"/>
    <property type="molecule type" value="Genomic_DNA"/>
</dbReference>
<feature type="signal peptide" evidence="7">
    <location>
        <begin position="1"/>
        <end position="20"/>
    </location>
</feature>
<keyword evidence="6" id="KW-0472">Membrane</keyword>
<sequence length="2457" mass="268241">MMRWIAVIGFFCALQGNAIASTVALQAEFRVNEQGSATYQLPLILPKARGEVAPQVSLSYTSSLNGGYIGVGFSLRAHSTITRCQQTPATDGALIGVDLTATDRFCLDGQRLILATESPAGYGEAGSIYRTEVESFIRVTAQGTATAGGPLAFKVESKDGDVHYYGDATAHFGVTLKDTDGTATSSTAVFKGKNGQEQSVALFWAQSGTVDPFGNYISYHYENDSNIGEHYLQAIAYGGHGSELPYHRIDFGYTSTPKPQSGYIIGSPLNVTRLLSTVTISTDGQTESSYHLAYNSSSVIEERTYLTSIKRCAVGDTGNCSVPINFDWNKPTNKPEGSNWIEVLHDADPHTKDNPESRWILNPATLFEPFSYPKSTSLPINNRETAQFFDMTGDGLVDMVYSTNAEWKLHRLSTGSTLTLDTTGAGKHEYAHSINFSGNGQRDLLVADSESSDWHILRYDPVNTVSEVCDIYGKNPTACEPNIKVTNFEKLPTGRKAIGLEGNVTIADPDGDGLEDILFIDNGKIRWYQNTGGAFAAAQDLYTFGIGKDPMSSDFGLFRASAGFKSSSLIDINSDGRTDLVLRVTESQCFRNGDVIDFVHSEQECVTDHVGTWVTDRFWRLYVADGNGLSLRQVIPNTSEVDTLRVTDFNGDGLTDIAYVANNEWRVRPSTGYDFGREISTGIITDSIKKYQTYFVDLNNDGRSDILVPRSTNAFDIFMSIPTAVSSDIVWLDRGNIDIDNTRILRFADAFGEGKLSLFSASSSEWYRHDNLLSEHNDTISRITDGYGVETRIEYARLTDIEGGNAVVYPTQVSSAADLDGNFAIVSPMLVVKRVATEVNDINELAVRYEYGGLTANRSGRGLLGFEYLRTIDEQTGIETTTVYEQSFPKIGLPKSTTQRLGQQVIHHATTGYDVYSSTMSSLGQYVLATTNTEYRNEIGFGDTVEVHTSTIHDNYGNPEFITVTTNNLVTGLEEEQTVTTNLYEGYGGGAAKGRLSYSKVTKRRNADMSTDIERESSFVYNSDGILEQSITAPNDANLKLVTTYGYDKYGNRISESVEGGINRDGSFKQIRTSTSNYGSKGRYPNIQTNSVGETVSYRYNGLTADAVAGVIHTIAKTDPNGQVSIRTFDEWGREIKAVSPDGTEIITSYDLCGDCSGITGAHMAVLSRPNGAPATKKVMDRFGRQIGQLKRPFDDGSSQWIVVETQFDNLGRVSSTSEPGLGSPSSYATSVEYDVYSRVIAQNMPHGAYATSYYQGLTVTAEDDLGNQTITQFNALGEKVRVTDQLGGVIEYDYDAYGNLVAVSVTPKNGHRYERTTALFDDYGRKYQTFDPDKGTWHYQFNAFGELISQTNGRAEVMTLEYDVLGRKIKRVESEGLTCWEYGTAANGTAGFLVVEKTLGASETSCTSTNVVTQKTYEYYDDGKLKSTTSRLNDVLYTTSYTYDAVGRVHDVTYPNNGLVVRHHYNENGYLVKRSNASSGKVYQTISAMDVRGNVTGVSYGNGVIENKSFQSDSGFINNIMLLGNSGTLHDLTYSFDSVGNLSSRDMMLSSASLSWTDSYDYDELYRLTLHTTNYSGLAQNQIRTDYDDLGNIQFKEGVGYYKYDNANPYRLLDVCADGWCDDIQTQPATESCAAGYTRVGNSCEKVESKAANLDYAYYCPVDYILSGTTCSTTLTEDATHYCATSGYTLSGDSCIKNESKTPTYSCPSGYTLNGTSCSKEETKSATVTYSCPSGYSRSGTTCTKTVNATSSVQTIPEIFSTASRPSGPDIGRCFGIPYEWECMVTKTVYSCPSGYTKSGTTCTSTLSATPIYSCSAGWTKSGASCSRTLTSTATASCSAGWSLSGNSCTRTLTQSVSYTCSSGWSLSGQSCSKYVTQDAEYDNVYYCDSGWSLSGQTCSRTVTQSLDYSCPSGWGLSGTQCTRNNPASYLMEYDDNGNVLYDGKRDFTYTSYDLISRIDKGSDYTTFKYDGNRARYYRYDKKQENGAAAYYATTYVDGLYEKVVRTGASVTNLTEHKYYVGNVIITDRSNGSDDTYYLHKDHQGSTTTITDDGGNVIQQFVYDAWGKLLQTHTDSLLGVGISPSHTKGYTGHENIENLDIIHMNGRIYDPTLGRFLQADPHIQAPDNLQNYNRYSYVMNNPMSYTDPSGFFFKKLFKLVKKYWKVIAAVVVSYFTFGAASNAMASWALGAGYGPSAAGFMGAAAGGAAAGFASGAILTGSLKGALQGAFVGAVTAGLVEGIAQYGFGTSTIGEAAQAMAMENAGIPKEMVNELYGRSVSDSSSYINRFNGDTAGLDSALEKLNIRIKELPSFKSHQGAAKWLHDNALSISSEYNAEVFAKIYTNTDGGYSIGKVITSYDSGAVYNLSRSTAFRNQWGSSARWHTHPVGSKGLSTVDLNAFKTGHSYLSFQQVPGHSGIGLQVFDAKSAWSAFGNDHIDMPIEHGDKFTKCVYSGC</sequence>
<evidence type="ECO:0000256" key="6">
    <source>
        <dbReference type="SAM" id="Phobius"/>
    </source>
</evidence>
<evidence type="ECO:0000313" key="11">
    <source>
        <dbReference type="Proteomes" id="UP000199527"/>
    </source>
</evidence>
<dbReference type="InterPro" id="IPR003284">
    <property type="entry name" value="Sal_SpvB"/>
</dbReference>
<protein>
    <submittedName>
        <fullName evidence="10">RHS repeat-associated core domain-containing protein</fullName>
    </submittedName>
</protein>
<name>A0A1G9AJ34_9GAMM</name>
<feature type="domain" description="Insecticide toxin TcdB middle/N-terminal" evidence="8">
    <location>
        <begin position="745"/>
        <end position="889"/>
    </location>
</feature>
<dbReference type="GO" id="GO:0005576">
    <property type="term" value="C:extracellular region"/>
    <property type="evidence" value="ECO:0007669"/>
    <property type="project" value="UniProtKB-SubCell"/>
</dbReference>
<dbReference type="Pfam" id="PF25023">
    <property type="entry name" value="TEN_YD-shell"/>
    <property type="match status" value="1"/>
</dbReference>
<evidence type="ECO:0000256" key="4">
    <source>
        <dbReference type="ARBA" id="ARBA00022737"/>
    </source>
</evidence>
<dbReference type="InterPro" id="IPR050708">
    <property type="entry name" value="T6SS_VgrG/RHS"/>
</dbReference>
<gene>
    <name evidence="10" type="ORF">SAMN04488540_12338</name>
</gene>
<evidence type="ECO:0000256" key="5">
    <source>
        <dbReference type="ARBA" id="ARBA00023026"/>
    </source>
</evidence>
<dbReference type="GO" id="GO:0005737">
    <property type="term" value="C:cytoplasm"/>
    <property type="evidence" value="ECO:0007669"/>
    <property type="project" value="InterPro"/>
</dbReference>
<dbReference type="InterPro" id="IPR056823">
    <property type="entry name" value="TEN-like_YD-shell"/>
</dbReference>
<feature type="transmembrane region" description="Helical" evidence="6">
    <location>
        <begin position="2198"/>
        <end position="2219"/>
    </location>
</feature>
<dbReference type="InterPro" id="IPR022385">
    <property type="entry name" value="Rhs_assc_core"/>
</dbReference>
<dbReference type="Pfam" id="PF12256">
    <property type="entry name" value="TcdB_toxin_midN"/>
    <property type="match status" value="1"/>
</dbReference>
<dbReference type="Pfam" id="PF03534">
    <property type="entry name" value="SpvB"/>
    <property type="match status" value="1"/>
</dbReference>
<dbReference type="InterPro" id="IPR013517">
    <property type="entry name" value="FG-GAP"/>
</dbReference>
<dbReference type="Proteomes" id="UP000199527">
    <property type="component" value="Unassembled WGS sequence"/>
</dbReference>
<evidence type="ECO:0000259" key="8">
    <source>
        <dbReference type="Pfam" id="PF12256"/>
    </source>
</evidence>
<evidence type="ECO:0000256" key="1">
    <source>
        <dbReference type="ARBA" id="ARBA00004613"/>
    </source>
</evidence>
<accession>A0A1G9AJ34</accession>
<dbReference type="InterPro" id="IPR028994">
    <property type="entry name" value="Integrin_alpha_N"/>
</dbReference>
<evidence type="ECO:0000256" key="2">
    <source>
        <dbReference type="ARBA" id="ARBA00022525"/>
    </source>
</evidence>
<dbReference type="PANTHER" id="PTHR32305">
    <property type="match status" value="1"/>
</dbReference>
<dbReference type="NCBIfam" id="TIGR03696">
    <property type="entry name" value="Rhs_assc_core"/>
    <property type="match status" value="1"/>
</dbReference>
<keyword evidence="4" id="KW-0677">Repeat</keyword>
<feature type="transmembrane region" description="Helical" evidence="6">
    <location>
        <begin position="2164"/>
        <end position="2186"/>
    </location>
</feature>
<evidence type="ECO:0000256" key="7">
    <source>
        <dbReference type="SAM" id="SignalP"/>
    </source>
</evidence>
<dbReference type="SUPFAM" id="SSF69318">
    <property type="entry name" value="Integrin alpha N-terminal domain"/>
    <property type="match status" value="1"/>
</dbReference>
<evidence type="ECO:0000313" key="10">
    <source>
        <dbReference type="EMBL" id="SDK26590.1"/>
    </source>
</evidence>
<dbReference type="PANTHER" id="PTHR32305:SF15">
    <property type="entry name" value="PROTEIN RHSA-RELATED"/>
    <property type="match status" value="1"/>
</dbReference>